<keyword evidence="7" id="KW-1185">Reference proteome</keyword>
<dbReference type="InterPro" id="IPR036259">
    <property type="entry name" value="MFS_trans_sf"/>
</dbReference>
<protein>
    <submittedName>
        <fullName evidence="6">Uncharacterized protein</fullName>
    </submittedName>
</protein>
<comment type="subcellular location">
    <subcellularLocation>
        <location evidence="1">Membrane</location>
        <topology evidence="1">Multi-pass membrane protein</topology>
    </subcellularLocation>
</comment>
<dbReference type="Pfam" id="PF00854">
    <property type="entry name" value="PTR2"/>
    <property type="match status" value="1"/>
</dbReference>
<sequence length="140" mass="16095">MVFSIICMVSAALIEIKRIHIAKSHGLLDRPKTTIPLSIFWLAPQFVLIGTANVFTLVGLQEFFYDQVPDSMRSLGISFFQSTDSRRLGICNVDRELWKMQRKAANYMFNTKSLRIFVIETVQRDIRDHLVPLLSNVYNG</sequence>
<evidence type="ECO:0000313" key="6">
    <source>
        <dbReference type="EMBL" id="KAH9300687.1"/>
    </source>
</evidence>
<keyword evidence="5" id="KW-0472">Membrane</keyword>
<reference evidence="6 7" key="1">
    <citation type="journal article" date="2021" name="Nat. Plants">
        <title>The Taxus genome provides insights into paclitaxel biosynthesis.</title>
        <authorList>
            <person name="Xiong X."/>
            <person name="Gou J."/>
            <person name="Liao Q."/>
            <person name="Li Y."/>
            <person name="Zhou Q."/>
            <person name="Bi G."/>
            <person name="Li C."/>
            <person name="Du R."/>
            <person name="Wang X."/>
            <person name="Sun T."/>
            <person name="Guo L."/>
            <person name="Liang H."/>
            <person name="Lu P."/>
            <person name="Wu Y."/>
            <person name="Zhang Z."/>
            <person name="Ro D.K."/>
            <person name="Shang Y."/>
            <person name="Huang S."/>
            <person name="Yan J."/>
        </authorList>
    </citation>
    <scope>NUCLEOTIDE SEQUENCE [LARGE SCALE GENOMIC DNA]</scope>
    <source>
        <strain evidence="6">Ta-2019</strain>
    </source>
</reference>
<keyword evidence="4" id="KW-1133">Transmembrane helix</keyword>
<comment type="caution">
    <text evidence="6">The sequence shown here is derived from an EMBL/GenBank/DDBJ whole genome shotgun (WGS) entry which is preliminary data.</text>
</comment>
<keyword evidence="3" id="KW-0812">Transmembrane</keyword>
<organism evidence="6 7">
    <name type="scientific">Taxus chinensis</name>
    <name type="common">Chinese yew</name>
    <name type="synonym">Taxus wallichiana var. chinensis</name>
    <dbReference type="NCBI Taxonomy" id="29808"/>
    <lineage>
        <taxon>Eukaryota</taxon>
        <taxon>Viridiplantae</taxon>
        <taxon>Streptophyta</taxon>
        <taxon>Embryophyta</taxon>
        <taxon>Tracheophyta</taxon>
        <taxon>Spermatophyta</taxon>
        <taxon>Pinopsida</taxon>
        <taxon>Pinidae</taxon>
        <taxon>Conifers II</taxon>
        <taxon>Cupressales</taxon>
        <taxon>Taxaceae</taxon>
        <taxon>Taxus</taxon>
    </lineage>
</organism>
<dbReference type="Proteomes" id="UP000824469">
    <property type="component" value="Unassembled WGS sequence"/>
</dbReference>
<feature type="non-terminal residue" evidence="6">
    <location>
        <position position="140"/>
    </location>
</feature>
<comment type="similarity">
    <text evidence="2">Belongs to the major facilitator superfamily. Proton-dependent oligopeptide transporter (POT/PTR) (TC 2.A.17) family.</text>
</comment>
<dbReference type="PANTHER" id="PTHR11654">
    <property type="entry name" value="OLIGOPEPTIDE TRANSPORTER-RELATED"/>
    <property type="match status" value="1"/>
</dbReference>
<dbReference type="GO" id="GO:0022857">
    <property type="term" value="F:transmembrane transporter activity"/>
    <property type="evidence" value="ECO:0007669"/>
    <property type="project" value="InterPro"/>
</dbReference>
<gene>
    <name evidence="6" type="ORF">KI387_012270</name>
</gene>
<proteinExistence type="inferred from homology"/>
<dbReference type="AlphaFoldDB" id="A0AA38FG97"/>
<dbReference type="GO" id="GO:0016020">
    <property type="term" value="C:membrane"/>
    <property type="evidence" value="ECO:0007669"/>
    <property type="project" value="UniProtKB-SubCell"/>
</dbReference>
<evidence type="ECO:0000256" key="4">
    <source>
        <dbReference type="ARBA" id="ARBA00022989"/>
    </source>
</evidence>
<accession>A0AA38FG97</accession>
<dbReference type="Gene3D" id="1.20.1250.20">
    <property type="entry name" value="MFS general substrate transporter like domains"/>
    <property type="match status" value="1"/>
</dbReference>
<evidence type="ECO:0000256" key="2">
    <source>
        <dbReference type="ARBA" id="ARBA00005982"/>
    </source>
</evidence>
<evidence type="ECO:0000313" key="7">
    <source>
        <dbReference type="Proteomes" id="UP000824469"/>
    </source>
</evidence>
<evidence type="ECO:0000256" key="5">
    <source>
        <dbReference type="ARBA" id="ARBA00023136"/>
    </source>
</evidence>
<name>A0AA38FG97_TAXCH</name>
<evidence type="ECO:0000256" key="3">
    <source>
        <dbReference type="ARBA" id="ARBA00022692"/>
    </source>
</evidence>
<dbReference type="EMBL" id="JAHRHJ020000009">
    <property type="protein sequence ID" value="KAH9300687.1"/>
    <property type="molecule type" value="Genomic_DNA"/>
</dbReference>
<evidence type="ECO:0000256" key="1">
    <source>
        <dbReference type="ARBA" id="ARBA00004141"/>
    </source>
</evidence>
<dbReference type="InterPro" id="IPR000109">
    <property type="entry name" value="POT_fam"/>
</dbReference>